<evidence type="ECO:0000256" key="1">
    <source>
        <dbReference type="ARBA" id="ARBA00004651"/>
    </source>
</evidence>
<dbReference type="AlphaFoldDB" id="A0A6N2TPX5"/>
<dbReference type="InterPro" id="IPR043130">
    <property type="entry name" value="CDP-OH_PTrfase_TM_dom"/>
</dbReference>
<evidence type="ECO:0000256" key="13">
    <source>
        <dbReference type="ARBA" id="ARBA00023935"/>
    </source>
</evidence>
<dbReference type="Pfam" id="PF01066">
    <property type="entry name" value="CDP-OH_P_transf"/>
    <property type="match status" value="1"/>
</dbReference>
<keyword evidence="12 17" id="KW-0472">Membrane</keyword>
<feature type="binding site" evidence="17">
    <location>
        <position position="87"/>
    </location>
    <ligand>
        <name>Mg(2+)</name>
        <dbReference type="ChEBI" id="CHEBI:18420"/>
        <label>1</label>
    </ligand>
</feature>
<dbReference type="GO" id="GO:0016780">
    <property type="term" value="F:phosphotransferase activity, for other substituted phosphate groups"/>
    <property type="evidence" value="ECO:0007669"/>
    <property type="project" value="UniProtKB-UniRule"/>
</dbReference>
<evidence type="ECO:0000256" key="3">
    <source>
        <dbReference type="ARBA" id="ARBA00005189"/>
    </source>
</evidence>
<comment type="similarity">
    <text evidence="4 17 18">Belongs to the CDP-alcohol phosphatidyltransferase class-I family.</text>
</comment>
<dbReference type="GO" id="GO:0008654">
    <property type="term" value="P:phospholipid biosynthetic process"/>
    <property type="evidence" value="ECO:0007669"/>
    <property type="project" value="UniProtKB-UniRule"/>
</dbReference>
<evidence type="ECO:0000256" key="14">
    <source>
        <dbReference type="ARBA" id="ARBA00024082"/>
    </source>
</evidence>
<feature type="active site" description="Proton acceptor" evidence="17">
    <location>
        <position position="91"/>
    </location>
</feature>
<evidence type="ECO:0000256" key="10">
    <source>
        <dbReference type="ARBA" id="ARBA00022842"/>
    </source>
</evidence>
<dbReference type="Gene3D" id="1.20.120.1760">
    <property type="match status" value="1"/>
</dbReference>
<dbReference type="InterPro" id="IPR048254">
    <property type="entry name" value="CDP_ALCOHOL_P_TRANSF_CS"/>
</dbReference>
<comment type="subunit">
    <text evidence="5 17">Homodimer.</text>
</comment>
<keyword evidence="17" id="KW-1208">Phospholipid metabolism</keyword>
<dbReference type="GO" id="GO:0005886">
    <property type="term" value="C:plasma membrane"/>
    <property type="evidence" value="ECO:0007669"/>
    <property type="project" value="UniProtKB-SubCell"/>
</dbReference>
<comment type="catalytic activity">
    <reaction evidence="16 17">
        <text>a CDP-1,2-diacyl-sn-glycerol + 1D-myo-inositol 3-phosphate = a 1,2-diacyl-sn-glycero-3-phospho-(1D-myo-inositol-3-phosphate) + CMP + H(+)</text>
        <dbReference type="Rhea" id="RHEA:60504"/>
        <dbReference type="ChEBI" id="CHEBI:15378"/>
        <dbReference type="ChEBI" id="CHEBI:58088"/>
        <dbReference type="ChEBI" id="CHEBI:58332"/>
        <dbReference type="ChEBI" id="CHEBI:58401"/>
        <dbReference type="ChEBI" id="CHEBI:60377"/>
    </reaction>
</comment>
<comment type="caution">
    <text evidence="17">Lacks conserved residue(s) required for the propagation of feature annotation.</text>
</comment>
<keyword evidence="8 17" id="KW-0812">Transmembrane</keyword>
<feature type="binding site" evidence="17">
    <location>
        <position position="70"/>
    </location>
    <ligand>
        <name>a CDP-1,2-diacyl-sn-glycerol</name>
        <dbReference type="ChEBI" id="CHEBI:58332"/>
    </ligand>
</feature>
<evidence type="ECO:0000256" key="6">
    <source>
        <dbReference type="ARBA" id="ARBA00022475"/>
    </source>
</evidence>
<dbReference type="UniPathway" id="UPA00220"/>
<keyword evidence="7 17" id="KW-0808">Transferase</keyword>
<evidence type="ECO:0000256" key="5">
    <source>
        <dbReference type="ARBA" id="ARBA00011738"/>
    </source>
</evidence>
<organism evidence="19">
    <name type="scientific">Schaalia odontolytica</name>
    <dbReference type="NCBI Taxonomy" id="1660"/>
    <lineage>
        <taxon>Bacteria</taxon>
        <taxon>Bacillati</taxon>
        <taxon>Actinomycetota</taxon>
        <taxon>Actinomycetes</taxon>
        <taxon>Actinomycetales</taxon>
        <taxon>Actinomycetaceae</taxon>
        <taxon>Schaalia</taxon>
    </lineage>
</organism>
<feature type="binding site" evidence="17">
    <location>
        <position position="66"/>
    </location>
    <ligand>
        <name>Mg(2+)</name>
        <dbReference type="ChEBI" id="CHEBI:18420"/>
        <label>1</label>
    </ligand>
</feature>
<keyword evidence="9 17" id="KW-0479">Metal-binding</keyword>
<sequence length="209" mass="21660">MLGNHGRSITKAIFTPVARVLVAAHITPNMVTIAGTVVTIAVAVTTFPFGYLWQGALALAVVLFCDSIDGVLARMSGTSSPFGAFLDSTMDRLGDGAVFGSLTAFAIFSMESSPSRTVSIVAGLITIVGAATVSYSRARAESIGVIAKVGIAERTDRLIIALLGAALYGWGAPAVVFAASLCWVAFASIVTVIQRVHFTATHLPSPQES</sequence>
<protein>
    <recommendedName>
        <fullName evidence="14 17">Phosphatidylinositol phosphate synthase</fullName>
        <shortName evidence="17">PIP synthase</shortName>
        <ecNumber evidence="17">2.7.8.-</ecNumber>
    </recommendedName>
    <alternativeName>
        <fullName evidence="15 17">CDP-diacylglycerol--D-myo-inositol-3-phosphate 3-phosphatidyltransferase</fullName>
    </alternativeName>
</protein>
<dbReference type="HAMAP" id="MF_02241">
    <property type="entry name" value="PIP_synthase"/>
    <property type="match status" value="1"/>
</dbReference>
<comment type="cofactor">
    <cofactor evidence="17">
        <name>Mg(2+)</name>
        <dbReference type="ChEBI" id="CHEBI:18420"/>
    </cofactor>
    <text evidence="17">Contains a di-nuclear catalytic Mg(2+) center.</text>
</comment>
<dbReference type="NCBIfam" id="NF045883">
    <property type="entry name" value="PIPSynth"/>
    <property type="match status" value="1"/>
</dbReference>
<keyword evidence="10 17" id="KW-0460">Magnesium</keyword>
<comment type="function">
    <text evidence="17">Catalyzes the conjugation of the 1'-hydroxyl group of D-myo-inositol-3-phosphate (also named L-myo-inositol-1-phosphate) with a lipid tail of cytidine diphosphate diacylglycerol (CDP-DAG), forming phosphatidylinositol phosphate (PIP) and CMP. PIP is a precursor of phosphatidylinositol (PI) which is an essential lipid required for cell wall formation.</text>
</comment>
<evidence type="ECO:0000256" key="7">
    <source>
        <dbReference type="ARBA" id="ARBA00022679"/>
    </source>
</evidence>
<evidence type="ECO:0000256" key="2">
    <source>
        <dbReference type="ARBA" id="ARBA00004805"/>
    </source>
</evidence>
<comment type="catalytic activity">
    <reaction evidence="13 17">
        <text>1,2-di-(9Z-octadecenoyl)-sn-glycero-3-cytidine-5'-diphosphate + 1D-myo-inositol 3-phosphate = 1,2-di-(9Z-octadecenoyl)-sn-glycero-3-phospho-(1D-myo-inositol-3-phosphate) + CMP + H(+)</text>
        <dbReference type="Rhea" id="RHEA:61216"/>
        <dbReference type="ChEBI" id="CHEBI:15378"/>
        <dbReference type="ChEBI" id="CHEBI:58401"/>
        <dbReference type="ChEBI" id="CHEBI:60377"/>
        <dbReference type="ChEBI" id="CHEBI:85356"/>
        <dbReference type="ChEBI" id="CHEBI:144472"/>
    </reaction>
</comment>
<keyword evidence="17" id="KW-0443">Lipid metabolism</keyword>
<feature type="binding site" evidence="17">
    <location>
        <position position="66"/>
    </location>
    <ligand>
        <name>Mg(2+)</name>
        <dbReference type="ChEBI" id="CHEBI:18420"/>
        <label>2</label>
    </ligand>
</feature>
<feature type="binding site" evidence="17">
    <location>
        <begin position="29"/>
        <end position="32"/>
    </location>
    <ligand>
        <name>a CDP-1,2-diacyl-sn-glycerol</name>
        <dbReference type="ChEBI" id="CHEBI:58332"/>
    </ligand>
</feature>
<evidence type="ECO:0000313" key="19">
    <source>
        <dbReference type="EMBL" id="VYT07645.1"/>
    </source>
</evidence>
<evidence type="ECO:0000256" key="9">
    <source>
        <dbReference type="ARBA" id="ARBA00022723"/>
    </source>
</evidence>
<reference evidence="19" key="1">
    <citation type="submission" date="2019-11" db="EMBL/GenBank/DDBJ databases">
        <authorList>
            <person name="Feng L."/>
        </authorList>
    </citation>
    <scope>NUCLEOTIDE SEQUENCE</scope>
    <source>
        <strain evidence="19">AodontolyticusLFYP35</strain>
    </source>
</reference>
<dbReference type="EMBL" id="CACRSM010000002">
    <property type="protein sequence ID" value="VYT07645.1"/>
    <property type="molecule type" value="Genomic_DNA"/>
</dbReference>
<comment type="pathway">
    <text evidence="3">Lipid metabolism.</text>
</comment>
<comment type="subcellular location">
    <subcellularLocation>
        <location evidence="1 17">Cell membrane</location>
        <topology evidence="1 17">Multi-pass membrane protein</topology>
    </subcellularLocation>
</comment>
<dbReference type="InterPro" id="IPR000462">
    <property type="entry name" value="CDP-OH_P_trans"/>
</dbReference>
<keyword evidence="11 17" id="KW-1133">Transmembrane helix</keyword>
<gene>
    <name evidence="19" type="primary">pgsA</name>
    <name evidence="19" type="ORF">AOLFYP35_01470</name>
</gene>
<accession>A0A6N2TPX5</accession>
<dbReference type="GO" id="GO:0000287">
    <property type="term" value="F:magnesium ion binding"/>
    <property type="evidence" value="ECO:0007669"/>
    <property type="project" value="UniProtKB-UniRule"/>
</dbReference>
<comment type="pathway">
    <text evidence="2 17">Phospholipid metabolism; phosphatidylinositol phosphate biosynthesis.</text>
</comment>
<dbReference type="InterPro" id="IPR044268">
    <property type="entry name" value="PIP_synthase_PgsA1"/>
</dbReference>
<dbReference type="PROSITE" id="PS00379">
    <property type="entry name" value="CDP_ALCOHOL_P_TRANSF"/>
    <property type="match status" value="1"/>
</dbReference>
<evidence type="ECO:0000256" key="17">
    <source>
        <dbReference type="HAMAP-Rule" id="MF_02241"/>
    </source>
</evidence>
<feature type="binding site" evidence="17">
    <location>
        <position position="74"/>
    </location>
    <ligand>
        <name>a CDP-1,2-diacyl-sn-glycerol</name>
        <dbReference type="ChEBI" id="CHEBI:58332"/>
    </ligand>
</feature>
<evidence type="ECO:0000256" key="4">
    <source>
        <dbReference type="ARBA" id="ARBA00010441"/>
    </source>
</evidence>
<evidence type="ECO:0000256" key="15">
    <source>
        <dbReference type="ARBA" id="ARBA00033137"/>
    </source>
</evidence>
<name>A0A6N2TPX5_9ACTO</name>
<feature type="transmembrane region" description="Helical" evidence="17">
    <location>
        <begin position="116"/>
        <end position="137"/>
    </location>
</feature>
<evidence type="ECO:0000256" key="16">
    <source>
        <dbReference type="ARBA" id="ARBA00048865"/>
    </source>
</evidence>
<feature type="binding site" evidence="17">
    <location>
        <position position="91"/>
    </location>
    <ligand>
        <name>Mg(2+)</name>
        <dbReference type="ChEBI" id="CHEBI:18420"/>
        <label>2</label>
    </ligand>
</feature>
<keyword evidence="17" id="KW-0444">Lipid biosynthesis</keyword>
<feature type="binding site" evidence="17">
    <location>
        <position position="80"/>
    </location>
    <ligand>
        <name>a CDP-1,2-diacyl-sn-glycerol</name>
        <dbReference type="ChEBI" id="CHEBI:58332"/>
    </ligand>
</feature>
<keyword evidence="6 17" id="KW-1003">Cell membrane</keyword>
<evidence type="ECO:0000256" key="8">
    <source>
        <dbReference type="ARBA" id="ARBA00022692"/>
    </source>
</evidence>
<evidence type="ECO:0000256" key="18">
    <source>
        <dbReference type="RuleBase" id="RU003750"/>
    </source>
</evidence>
<feature type="binding site" evidence="17">
    <location>
        <position position="87"/>
    </location>
    <ligand>
        <name>Mg(2+)</name>
        <dbReference type="ChEBI" id="CHEBI:18420"/>
        <label>2</label>
    </ligand>
</feature>
<feature type="transmembrane region" description="Helical" evidence="17">
    <location>
        <begin position="20"/>
        <end position="45"/>
    </location>
</feature>
<feature type="transmembrane region" description="Helical" evidence="17">
    <location>
        <begin position="158"/>
        <end position="186"/>
    </location>
</feature>
<evidence type="ECO:0000256" key="11">
    <source>
        <dbReference type="ARBA" id="ARBA00022989"/>
    </source>
</evidence>
<keyword evidence="17" id="KW-0594">Phospholipid biosynthesis</keyword>
<feature type="binding site" evidence="17">
    <location>
        <position position="69"/>
    </location>
    <ligand>
        <name>Mg(2+)</name>
        <dbReference type="ChEBI" id="CHEBI:18420"/>
        <label>1</label>
    </ligand>
</feature>
<evidence type="ECO:0000256" key="12">
    <source>
        <dbReference type="ARBA" id="ARBA00023136"/>
    </source>
</evidence>
<proteinExistence type="inferred from homology"/>
<dbReference type="EC" id="2.7.8.-" evidence="17"/>